<gene>
    <name evidence="1" type="ORF">M419DRAFT_119536</name>
</gene>
<protein>
    <submittedName>
        <fullName evidence="1">Uncharacterized protein</fullName>
    </submittedName>
</protein>
<dbReference type="AlphaFoldDB" id="A0A024S8N4"/>
<sequence length="86" mass="9936">RKIRNNSLKKSPLQNEITQQRAQVLIKQTSTSTGLSTNPSRTRVSRAFTINLPPAVLFSRVCERRCREYFLYSCSCWRAKKLCDQG</sequence>
<proteinExistence type="predicted"/>
<dbReference type="KEGG" id="trr:M419DRAFT_119536"/>
<evidence type="ECO:0000313" key="2">
    <source>
        <dbReference type="Proteomes" id="UP000024376"/>
    </source>
</evidence>
<name>A0A024S8N4_HYPJR</name>
<reference evidence="2" key="1">
    <citation type="journal article" date="2013" name="Ind. Biotechnol.">
        <title>Comparative genomics analysis of Trichoderma reesei strains.</title>
        <authorList>
            <person name="Koike H."/>
            <person name="Aerts A."/>
            <person name="LaButti K."/>
            <person name="Grigoriev I.V."/>
            <person name="Baker S.E."/>
        </authorList>
    </citation>
    <scope>NUCLEOTIDE SEQUENCE [LARGE SCALE GENOMIC DNA]</scope>
    <source>
        <strain evidence="2">ATCC 56765 / BCRC 32924 / NRRL 11460 / Rut C-30</strain>
    </source>
</reference>
<dbReference type="HOGENOM" id="CLU_2504106_0_0_1"/>
<dbReference type="Proteomes" id="UP000024376">
    <property type="component" value="Unassembled WGS sequence"/>
</dbReference>
<dbReference type="EMBL" id="KI911151">
    <property type="protein sequence ID" value="ETS00562.1"/>
    <property type="molecule type" value="Genomic_DNA"/>
</dbReference>
<organism evidence="1 2">
    <name type="scientific">Hypocrea jecorina (strain ATCC 56765 / BCRC 32924 / NRRL 11460 / Rut C-30)</name>
    <name type="common">Trichoderma reesei</name>
    <dbReference type="NCBI Taxonomy" id="1344414"/>
    <lineage>
        <taxon>Eukaryota</taxon>
        <taxon>Fungi</taxon>
        <taxon>Dikarya</taxon>
        <taxon>Ascomycota</taxon>
        <taxon>Pezizomycotina</taxon>
        <taxon>Sordariomycetes</taxon>
        <taxon>Hypocreomycetidae</taxon>
        <taxon>Hypocreales</taxon>
        <taxon>Hypocreaceae</taxon>
        <taxon>Trichoderma</taxon>
    </lineage>
</organism>
<evidence type="ECO:0000313" key="1">
    <source>
        <dbReference type="EMBL" id="ETS00562.1"/>
    </source>
</evidence>
<accession>A0A024S8N4</accession>
<feature type="non-terminal residue" evidence="1">
    <location>
        <position position="1"/>
    </location>
</feature>